<sequence length="1065" mass="115708">MQRRRLLIFVASVWCITLAVALGQTPPGGAILISIDADNVIVQRVSFPPTPAVLAKDGLLVWPEGIRDQWISLPATKVSPPLADPDAAPLQLAGVSRSEWIDSPQTLALLGTPLDQLVGGEIYREVAAGGIYTPADDRTLLSGRITLRRLPSSPGDPYPQDEVTLRDRTGISAKIPFPKGKRELAWSEITSLPTEWAEGLPAGEYLLRQSSGSGNLRFKVESAERREAVLQPVAAISNVVASQQDPLYLQVAVEALLDSNGRSYPVDALDLLESASKNALPKHLEQIYQQLNDELQGKATLASDVTQDATGIAEVDAARRQIRLGQWDAAEASLAKIDLSVSPRAAGLASLYHAVVMSESSSATAMEAYQAFVDAIEVLKTAKPADQFNAHNNFANFLLSQSQDALYNAARQTASNMPTPLLIGLDQWIDANEELKQSALLAERLGRQQAAVTAANQARLNSLLADYIRLLNGGVAPKSKFARGEQLATQQAESAAKAVASADNPKNADPVSQAVAHEILARLAHRARRPQDCQLHAQAAIDLHLDSGSLAGVETAHRILALSLRREAESGERNQAESDELRAESLRHLYLSQALSEYLRKRIPQDEYGLSRAGFFARRAYVNEQLIELLIEAGKPAEALKYAELAKGRALQDYLAANDASSQAIAETEQDVEQMLADWPDDLVAIEYFLGAEKAHLFLIDSTGISAYTLVDEEGTPLSPQRLIAEVRSFLGDMDHAAQKISQAIASGRAADRKWQTQLHWLYERLLPPPVASRIEGSDSLLVAPHHVLHYLPFAALVTETDDRDLKFYQLPQPRFLIEKVDSVVEAPSLLAYHRIRSRGDQPLAQMNGFGKSSFLGQPSLPGVESDLASLRRTFGDRIGEIAEGDETDEEALKCLLQKRGGLLVGTHGQNVASAPLLSYLRCGQAKGADGLLQAGEIYSMKTRADLVILSACYSGLADQAPMQGDDLFGLQRALLQSGTSCVVTGKWDVFDRTGTVLMASLLDKLSHGEPVGESLADAQRQFMLDAREGNGIYSHPYFWAVLSVAGNDQIHFQASEKNSPQKHD</sequence>
<proteinExistence type="predicted"/>
<evidence type="ECO:0000313" key="2">
    <source>
        <dbReference type="EMBL" id="MCC9627193.1"/>
    </source>
</evidence>
<reference evidence="2" key="1">
    <citation type="submission" date="2021-11" db="EMBL/GenBank/DDBJ databases">
        <title>Genome sequence.</title>
        <authorList>
            <person name="Sun Q."/>
        </authorList>
    </citation>
    <scope>NUCLEOTIDE SEQUENCE</scope>
    <source>
        <strain evidence="2">JC732</strain>
    </source>
</reference>
<keyword evidence="3" id="KW-1185">Reference proteome</keyword>
<name>A0A9X1SEH2_9BACT</name>
<organism evidence="2 3">
    <name type="scientific">Blastopirellula sediminis</name>
    <dbReference type="NCBI Taxonomy" id="2894196"/>
    <lineage>
        <taxon>Bacteria</taxon>
        <taxon>Pseudomonadati</taxon>
        <taxon>Planctomycetota</taxon>
        <taxon>Planctomycetia</taxon>
        <taxon>Pirellulales</taxon>
        <taxon>Pirellulaceae</taxon>
        <taxon>Blastopirellula</taxon>
    </lineage>
</organism>
<dbReference type="InterPro" id="IPR024983">
    <property type="entry name" value="CHAT_dom"/>
</dbReference>
<feature type="domain" description="CHAT" evidence="1">
    <location>
        <begin position="758"/>
        <end position="1047"/>
    </location>
</feature>
<comment type="caution">
    <text evidence="2">The sequence shown here is derived from an EMBL/GenBank/DDBJ whole genome shotgun (WGS) entry which is preliminary data.</text>
</comment>
<evidence type="ECO:0000313" key="3">
    <source>
        <dbReference type="Proteomes" id="UP001139103"/>
    </source>
</evidence>
<dbReference type="AlphaFoldDB" id="A0A9X1SEH2"/>
<protein>
    <submittedName>
        <fullName evidence="2">CHAT domain-containing protein</fullName>
    </submittedName>
</protein>
<dbReference type="Pfam" id="PF12770">
    <property type="entry name" value="CHAT"/>
    <property type="match status" value="1"/>
</dbReference>
<accession>A0A9X1SEH2</accession>
<dbReference type="EMBL" id="JAJKFT010000002">
    <property type="protein sequence ID" value="MCC9627193.1"/>
    <property type="molecule type" value="Genomic_DNA"/>
</dbReference>
<gene>
    <name evidence="2" type="ORF">LOC68_02120</name>
</gene>
<dbReference type="RefSeq" id="WP_230215122.1">
    <property type="nucleotide sequence ID" value="NZ_JAJKFT010000002.1"/>
</dbReference>
<dbReference type="Proteomes" id="UP001139103">
    <property type="component" value="Unassembled WGS sequence"/>
</dbReference>
<evidence type="ECO:0000259" key="1">
    <source>
        <dbReference type="Pfam" id="PF12770"/>
    </source>
</evidence>